<keyword evidence="1" id="KW-1133">Transmembrane helix</keyword>
<comment type="caution">
    <text evidence="2">The sequence shown here is derived from an EMBL/GenBank/DDBJ whole genome shotgun (WGS) entry which is preliminary data.</text>
</comment>
<dbReference type="OrthoDB" id="340603at2"/>
<reference evidence="2 3" key="1">
    <citation type="submission" date="2018-02" db="EMBL/GenBank/DDBJ databases">
        <title>Novel Leptospira species isolated from soil and water in Japan.</title>
        <authorList>
            <person name="Nakao R."/>
            <person name="Masuzawa T."/>
        </authorList>
    </citation>
    <scope>NUCLEOTIDE SEQUENCE [LARGE SCALE GENOMIC DNA]</scope>
    <source>
        <strain evidence="2 3">YH101</strain>
    </source>
</reference>
<keyword evidence="1" id="KW-0472">Membrane</keyword>
<dbReference type="Proteomes" id="UP000245133">
    <property type="component" value="Unassembled WGS sequence"/>
</dbReference>
<keyword evidence="3" id="KW-1185">Reference proteome</keyword>
<dbReference type="AlphaFoldDB" id="A0A2P2E1T8"/>
<evidence type="ECO:0000313" key="3">
    <source>
        <dbReference type="Proteomes" id="UP000245133"/>
    </source>
</evidence>
<organism evidence="2 3">
    <name type="scientific">Leptospira ryugenii</name>
    <dbReference type="NCBI Taxonomy" id="1917863"/>
    <lineage>
        <taxon>Bacteria</taxon>
        <taxon>Pseudomonadati</taxon>
        <taxon>Spirochaetota</taxon>
        <taxon>Spirochaetia</taxon>
        <taxon>Leptospirales</taxon>
        <taxon>Leptospiraceae</taxon>
        <taxon>Leptospira</taxon>
    </lineage>
</organism>
<protein>
    <submittedName>
        <fullName evidence="2">Uncharacterized protein</fullName>
    </submittedName>
</protein>
<accession>A0A2P2E1T8</accession>
<dbReference type="RefSeq" id="WP_108976954.1">
    <property type="nucleotide sequence ID" value="NZ_BFBB01000007.1"/>
</dbReference>
<dbReference type="NCBIfam" id="NF047767">
    <property type="entry name" value="LBF_2804_fam"/>
    <property type="match status" value="1"/>
</dbReference>
<evidence type="ECO:0000256" key="1">
    <source>
        <dbReference type="SAM" id="Phobius"/>
    </source>
</evidence>
<feature type="transmembrane region" description="Helical" evidence="1">
    <location>
        <begin position="90"/>
        <end position="109"/>
    </location>
</feature>
<name>A0A2P2E1T8_9LEPT</name>
<feature type="transmembrane region" description="Helical" evidence="1">
    <location>
        <begin position="49"/>
        <end position="70"/>
    </location>
</feature>
<sequence>MVSKENLPSLPHRPGILERWGVRVLFRLNKKYKNKEKEERSFESNATRLILKSVVLSFCIGFFTTVLFVLTSLYLPPLQMHFTLEGLKVISIHLVSILFFTFIEFYLLFRFGLKQAYLMAEYANLELAEEPELFTPVPGMLSRIALEIPDPELRILGINPYKRLNRRTALIKSLFYKLKVMISNLLAKVLLKAILGRTSLRFLIEYISAPITGIWDAVVTWQILSELKARIISRKLAERLLSETEKRKTKFTLEGKECLLRAIANSIVFTKTFHPNFEYLLLKLVKLFQFDYQSTEMDDYDPFLRQLQKCEPSEREFIISTFLIGATFDGKLTKEEWSIVTELLAFSDSPDRLKDTESLNVCIQKGKLKESILLVEKMIS</sequence>
<feature type="transmembrane region" description="Helical" evidence="1">
    <location>
        <begin position="203"/>
        <end position="224"/>
    </location>
</feature>
<proteinExistence type="predicted"/>
<evidence type="ECO:0000313" key="2">
    <source>
        <dbReference type="EMBL" id="GBF50863.1"/>
    </source>
</evidence>
<dbReference type="EMBL" id="BFBB01000007">
    <property type="protein sequence ID" value="GBF50863.1"/>
    <property type="molecule type" value="Genomic_DNA"/>
</dbReference>
<keyword evidence="1" id="KW-0812">Transmembrane</keyword>
<gene>
    <name evidence="2" type="ORF">LPTSP4_23900</name>
</gene>